<evidence type="ECO:0008006" key="4">
    <source>
        <dbReference type="Google" id="ProtNLM"/>
    </source>
</evidence>
<proteinExistence type="predicted"/>
<comment type="caution">
    <text evidence="2">The sequence shown here is derived from an EMBL/GenBank/DDBJ whole genome shotgun (WGS) entry which is preliminary data.</text>
</comment>
<gene>
    <name evidence="2" type="ORF">ElyMa_001896200</name>
</gene>
<reference evidence="2 3" key="1">
    <citation type="journal article" date="2021" name="Elife">
        <title>Chloroplast acquisition without the gene transfer in kleptoplastic sea slugs, Plakobranchus ocellatus.</title>
        <authorList>
            <person name="Maeda T."/>
            <person name="Takahashi S."/>
            <person name="Yoshida T."/>
            <person name="Shimamura S."/>
            <person name="Takaki Y."/>
            <person name="Nagai Y."/>
            <person name="Toyoda A."/>
            <person name="Suzuki Y."/>
            <person name="Arimoto A."/>
            <person name="Ishii H."/>
            <person name="Satoh N."/>
            <person name="Nishiyama T."/>
            <person name="Hasebe M."/>
            <person name="Maruyama T."/>
            <person name="Minagawa J."/>
            <person name="Obokata J."/>
            <person name="Shigenobu S."/>
        </authorList>
    </citation>
    <scope>NUCLEOTIDE SEQUENCE [LARGE SCALE GENOMIC DNA]</scope>
</reference>
<dbReference type="Proteomes" id="UP000762676">
    <property type="component" value="Unassembled WGS sequence"/>
</dbReference>
<sequence>MKMKRKERMFTQYTNPASLAKILVRARFHWSHLGLTCLGLSLDYVHPNYWTQQRAFLIVFQYTLTTGIFKCVEEGAKDVLNTEPAAVAALVVIVVVVARVIGVVVAVVVAVAVMVVV</sequence>
<keyword evidence="3" id="KW-1185">Reference proteome</keyword>
<dbReference type="AlphaFoldDB" id="A0AAV4EQT3"/>
<evidence type="ECO:0000256" key="1">
    <source>
        <dbReference type="SAM" id="Phobius"/>
    </source>
</evidence>
<organism evidence="2 3">
    <name type="scientific">Elysia marginata</name>
    <dbReference type="NCBI Taxonomy" id="1093978"/>
    <lineage>
        <taxon>Eukaryota</taxon>
        <taxon>Metazoa</taxon>
        <taxon>Spiralia</taxon>
        <taxon>Lophotrochozoa</taxon>
        <taxon>Mollusca</taxon>
        <taxon>Gastropoda</taxon>
        <taxon>Heterobranchia</taxon>
        <taxon>Euthyneura</taxon>
        <taxon>Panpulmonata</taxon>
        <taxon>Sacoglossa</taxon>
        <taxon>Placobranchoidea</taxon>
        <taxon>Plakobranchidae</taxon>
        <taxon>Elysia</taxon>
    </lineage>
</organism>
<evidence type="ECO:0000313" key="3">
    <source>
        <dbReference type="Proteomes" id="UP000762676"/>
    </source>
</evidence>
<protein>
    <recommendedName>
        <fullName evidence="4">ABC transmembrane type-1 domain-containing protein</fullName>
    </recommendedName>
</protein>
<dbReference type="EMBL" id="BMAT01003855">
    <property type="protein sequence ID" value="GFR63487.1"/>
    <property type="molecule type" value="Genomic_DNA"/>
</dbReference>
<evidence type="ECO:0000313" key="2">
    <source>
        <dbReference type="EMBL" id="GFR63487.1"/>
    </source>
</evidence>
<keyword evidence="1" id="KW-0472">Membrane</keyword>
<accession>A0AAV4EQT3</accession>
<keyword evidence="1" id="KW-0812">Transmembrane</keyword>
<keyword evidence="1" id="KW-1133">Transmembrane helix</keyword>
<feature type="transmembrane region" description="Helical" evidence="1">
    <location>
        <begin position="87"/>
        <end position="116"/>
    </location>
</feature>
<name>A0AAV4EQT3_9GAST</name>